<dbReference type="Pfam" id="PF00512">
    <property type="entry name" value="HisKA"/>
    <property type="match status" value="1"/>
</dbReference>
<dbReference type="SUPFAM" id="SSF46689">
    <property type="entry name" value="Homeodomain-like"/>
    <property type="match status" value="1"/>
</dbReference>
<dbReference type="Pfam" id="PF00072">
    <property type="entry name" value="Response_reg"/>
    <property type="match status" value="1"/>
</dbReference>
<evidence type="ECO:0000313" key="11">
    <source>
        <dbReference type="EMBL" id="GJG28698.1"/>
    </source>
</evidence>
<dbReference type="InterPro" id="IPR001789">
    <property type="entry name" value="Sig_transdc_resp-reg_receiver"/>
</dbReference>
<dbReference type="SMART" id="SM00342">
    <property type="entry name" value="HTH_ARAC"/>
    <property type="match status" value="1"/>
</dbReference>
<evidence type="ECO:0000256" key="3">
    <source>
        <dbReference type="ARBA" id="ARBA00022553"/>
    </source>
</evidence>
<dbReference type="EMBL" id="BPTR01000001">
    <property type="protein sequence ID" value="GJG28698.1"/>
    <property type="molecule type" value="Genomic_DNA"/>
</dbReference>
<proteinExistence type="predicted"/>
<dbReference type="InterPro" id="IPR025997">
    <property type="entry name" value="SBP_2_dom"/>
</dbReference>
<accession>A0AA37HYL8</accession>
<comment type="caution">
    <text evidence="11">The sequence shown here is derived from an EMBL/GenBank/DDBJ whole genome shotgun (WGS) entry which is preliminary data.</text>
</comment>
<dbReference type="GO" id="GO:0003700">
    <property type="term" value="F:DNA-binding transcription factor activity"/>
    <property type="evidence" value="ECO:0007669"/>
    <property type="project" value="InterPro"/>
</dbReference>
<dbReference type="GO" id="GO:0043565">
    <property type="term" value="F:sequence-specific DNA binding"/>
    <property type="evidence" value="ECO:0007669"/>
    <property type="project" value="InterPro"/>
</dbReference>
<dbReference type="SUPFAM" id="SSF52172">
    <property type="entry name" value="CheY-like"/>
    <property type="match status" value="1"/>
</dbReference>
<keyword evidence="3 6" id="KW-0597">Phosphoprotein</keyword>
<evidence type="ECO:0000313" key="12">
    <source>
        <dbReference type="Proteomes" id="UP000887043"/>
    </source>
</evidence>
<dbReference type="InterPro" id="IPR011006">
    <property type="entry name" value="CheY-like_superfamily"/>
</dbReference>
<reference evidence="11" key="1">
    <citation type="submission" date="2021-08" db="EMBL/GenBank/DDBJ databases">
        <title>Prevotella lacticifex sp. nov., isolated from rumen of cow.</title>
        <authorList>
            <person name="Shinkai T."/>
            <person name="Ikeyama N."/>
            <person name="Kumagai M."/>
            <person name="Ohmori H."/>
            <person name="Sakamoto M."/>
            <person name="Ohkuma M."/>
            <person name="Mitsumori M."/>
        </authorList>
    </citation>
    <scope>NUCLEOTIDE SEQUENCE</scope>
    <source>
        <strain evidence="11">DSM 11371</strain>
    </source>
</reference>
<dbReference type="Gene3D" id="1.10.10.60">
    <property type="entry name" value="Homeodomain-like"/>
    <property type="match status" value="1"/>
</dbReference>
<dbReference type="CDD" id="cd06308">
    <property type="entry name" value="PBP1_sensor_kinase-like"/>
    <property type="match status" value="1"/>
</dbReference>
<organism evidence="11 12">
    <name type="scientific">Segatella bryantii</name>
    <name type="common">Prevotella bryantii</name>
    <dbReference type="NCBI Taxonomy" id="77095"/>
    <lineage>
        <taxon>Bacteria</taxon>
        <taxon>Pseudomonadati</taxon>
        <taxon>Bacteroidota</taxon>
        <taxon>Bacteroidia</taxon>
        <taxon>Bacteroidales</taxon>
        <taxon>Prevotellaceae</taxon>
        <taxon>Segatella</taxon>
    </lineage>
</organism>
<dbReference type="Gene3D" id="3.40.50.2300">
    <property type="match status" value="3"/>
</dbReference>
<dbReference type="PANTHER" id="PTHR43547:SF2">
    <property type="entry name" value="HYBRID SIGNAL TRANSDUCTION HISTIDINE KINASE C"/>
    <property type="match status" value="1"/>
</dbReference>
<evidence type="ECO:0000256" key="5">
    <source>
        <dbReference type="ARBA" id="ARBA00023163"/>
    </source>
</evidence>
<feature type="transmembrane region" description="Helical" evidence="8">
    <location>
        <begin position="342"/>
        <end position="365"/>
    </location>
</feature>
<evidence type="ECO:0000256" key="2">
    <source>
        <dbReference type="ARBA" id="ARBA00012438"/>
    </source>
</evidence>
<dbReference type="SUPFAM" id="SSF47384">
    <property type="entry name" value="Homodimeric domain of signal transducing histidine kinase"/>
    <property type="match status" value="1"/>
</dbReference>
<keyword evidence="8" id="KW-0472">Membrane</keyword>
<comment type="catalytic activity">
    <reaction evidence="1">
        <text>ATP + protein L-histidine = ADP + protein N-phospho-L-histidine.</text>
        <dbReference type="EC" id="2.7.13.3"/>
    </reaction>
</comment>
<dbReference type="InterPro" id="IPR018060">
    <property type="entry name" value="HTH_AraC"/>
</dbReference>
<dbReference type="EC" id="2.7.13.3" evidence="2"/>
<dbReference type="InterPro" id="IPR036097">
    <property type="entry name" value="HisK_dim/P_sf"/>
</dbReference>
<dbReference type="RefSeq" id="WP_006281706.1">
    <property type="nucleotide sequence ID" value="NZ_BPTR01000001.1"/>
</dbReference>
<evidence type="ECO:0000256" key="8">
    <source>
        <dbReference type="SAM" id="Phobius"/>
    </source>
</evidence>
<keyword evidence="8" id="KW-1133">Transmembrane helix</keyword>
<keyword evidence="8" id="KW-0812">Transmembrane</keyword>
<dbReference type="InterPro" id="IPR009057">
    <property type="entry name" value="Homeodomain-like_sf"/>
</dbReference>
<sequence>MKKYILLLLIPLLLTCCNKSTSYYTIGVSQCSSGKWREKVNHEMLSAQHLYDKEVKISIANCYDNAQKQVQQIDSLIDANVDLLVIAPYEYSHITKSIERARQKNIPVVLFDRKISPKNYTAYIGGDNVEAGACIGRYALQLADRLQSQNKGRKTSVLELTGPMEMSPARERHKGFAQTITPNTLIDYQFLITNWTPEDNYKKMMAYLKAGKRPDIVFCHSDIDALGAYQAAKECGLEKSISFLGIDGLPGEGQGLEGVKSGKLAGTYIYPTHGEEIILLALNILEGKKYKQNNTIQSFVVTPTNVDDIMISTQVMMQQNDYLITIQNKLENYLGQYHTQQMVLYFLAFAFLISLVAILLIGRAIQSTRRANHQMKKANNKMKKLNEEQTLFYTNASHQLKTPLTLIAGPAKELLANCSQKKDRDKELLEILNRNVNLLEQVVYHVLNFKEQVKKAMAEDTLLSVSDDAIPNSQLLADEQHEDKSVTNDIQKGHQKMLLKLDTDELPTILVVDENSDMRKFLHTLFADNYYVIEAADGQSGLKLAREGVPDLIVSDIIMPVMNGLEFCKRIKEDPITSHIPVLLLSAQSTDHQLIEGFKNGAEAYITKPFNAQLLISHIESLLYNREKLRQQFAKSANVNLSTTPHHKDDAQKKEANEHKQEIPAVQMSTADRRFIDNLKTAILEKMADSHLKMEDLGDELGLSRVQLYRKVKALTGLTPVELLRKMRLQQAYALLLNSDKSVSEICYEVGFGTPSYFASCFKKEFDIYPADLKKNNN</sequence>
<evidence type="ECO:0000259" key="10">
    <source>
        <dbReference type="PROSITE" id="PS50110"/>
    </source>
</evidence>
<dbReference type="InterPro" id="IPR003661">
    <property type="entry name" value="HisK_dim/P_dom"/>
</dbReference>
<evidence type="ECO:0000256" key="4">
    <source>
        <dbReference type="ARBA" id="ARBA00023015"/>
    </source>
</evidence>
<dbReference type="Proteomes" id="UP000887043">
    <property type="component" value="Unassembled WGS sequence"/>
</dbReference>
<dbReference type="InterPro" id="IPR028082">
    <property type="entry name" value="Peripla_BP_I"/>
</dbReference>
<feature type="modified residue" description="4-aspartylphosphate" evidence="6">
    <location>
        <position position="556"/>
    </location>
</feature>
<dbReference type="PROSITE" id="PS50110">
    <property type="entry name" value="RESPONSE_REGULATORY"/>
    <property type="match status" value="1"/>
</dbReference>
<dbReference type="CDD" id="cd00082">
    <property type="entry name" value="HisKA"/>
    <property type="match status" value="1"/>
</dbReference>
<dbReference type="SMART" id="SM00448">
    <property type="entry name" value="REC"/>
    <property type="match status" value="1"/>
</dbReference>
<dbReference type="SMART" id="SM00388">
    <property type="entry name" value="HisKA"/>
    <property type="match status" value="1"/>
</dbReference>
<gene>
    <name evidence="11" type="ORF">PRRU23_23980</name>
</gene>
<evidence type="ECO:0000256" key="1">
    <source>
        <dbReference type="ARBA" id="ARBA00000085"/>
    </source>
</evidence>
<dbReference type="PROSITE" id="PS01124">
    <property type="entry name" value="HTH_ARAC_FAMILY_2"/>
    <property type="match status" value="1"/>
</dbReference>
<evidence type="ECO:0000256" key="6">
    <source>
        <dbReference type="PROSITE-ProRule" id="PRU00169"/>
    </source>
</evidence>
<feature type="domain" description="Response regulatory" evidence="10">
    <location>
        <begin position="508"/>
        <end position="623"/>
    </location>
</feature>
<dbReference type="Pfam" id="PF12833">
    <property type="entry name" value="HTH_18"/>
    <property type="match status" value="1"/>
</dbReference>
<feature type="coiled-coil region" evidence="7">
    <location>
        <begin position="415"/>
        <end position="442"/>
    </location>
</feature>
<name>A0AA37HYL8_SEGBR</name>
<dbReference type="Pfam" id="PF13407">
    <property type="entry name" value="Peripla_BP_4"/>
    <property type="match status" value="1"/>
</dbReference>
<dbReference type="Gene3D" id="1.10.287.130">
    <property type="match status" value="1"/>
</dbReference>
<keyword evidence="5" id="KW-0804">Transcription</keyword>
<dbReference type="SUPFAM" id="SSF53822">
    <property type="entry name" value="Periplasmic binding protein-like I"/>
    <property type="match status" value="1"/>
</dbReference>
<dbReference type="AlphaFoldDB" id="A0AA37HYL8"/>
<dbReference type="GO" id="GO:0000155">
    <property type="term" value="F:phosphorelay sensor kinase activity"/>
    <property type="evidence" value="ECO:0007669"/>
    <property type="project" value="InterPro"/>
</dbReference>
<evidence type="ECO:0000256" key="7">
    <source>
        <dbReference type="SAM" id="Coils"/>
    </source>
</evidence>
<feature type="domain" description="HTH araC/xylS-type" evidence="9">
    <location>
        <begin position="677"/>
        <end position="776"/>
    </location>
</feature>
<evidence type="ECO:0000259" key="9">
    <source>
        <dbReference type="PROSITE" id="PS01124"/>
    </source>
</evidence>
<protein>
    <recommendedName>
        <fullName evidence="2">histidine kinase</fullName>
        <ecNumber evidence="2">2.7.13.3</ecNumber>
    </recommendedName>
</protein>
<keyword evidence="4" id="KW-0805">Transcription regulation</keyword>
<dbReference type="PANTHER" id="PTHR43547">
    <property type="entry name" value="TWO-COMPONENT HISTIDINE KINASE"/>
    <property type="match status" value="1"/>
</dbReference>
<keyword evidence="7" id="KW-0175">Coiled coil</keyword>